<feature type="transmembrane region" description="Helical" evidence="6">
    <location>
        <begin position="103"/>
        <end position="127"/>
    </location>
</feature>
<sequence>MSKVSINQKYLNLLTKYPLLTKALTASILAVVNELIATIISKDFKSFKCKLTNSLIKHPISIKLPLLALFAALIQTPISHYYYNFINKLSKQPLSNRGRLLQLITTLLTLSPIQCTLAVSFISLLNLKPSPSIRSLIFKDEISRLKSTIVKALQDKLPSVLKSSWITTPIVLSICQNYLKPEYWVVFNNLIFFILGTGQNTYLKLKSKQDYENAKKREVIQKEIEKEVDEKEAESLPETL</sequence>
<evidence type="ECO:0008006" key="9">
    <source>
        <dbReference type="Google" id="ProtNLM"/>
    </source>
</evidence>
<evidence type="ECO:0000313" key="8">
    <source>
        <dbReference type="Proteomes" id="UP000769528"/>
    </source>
</evidence>
<evidence type="ECO:0000256" key="5">
    <source>
        <dbReference type="ARBA" id="ARBA00023136"/>
    </source>
</evidence>
<dbReference type="InterPro" id="IPR007248">
    <property type="entry name" value="Mpv17_PMP22"/>
</dbReference>
<feature type="transmembrane region" description="Helical" evidence="6">
    <location>
        <begin position="20"/>
        <end position="41"/>
    </location>
</feature>
<comment type="caution">
    <text evidence="7">The sequence shown here is derived from an EMBL/GenBank/DDBJ whole genome shotgun (WGS) entry which is preliminary data.</text>
</comment>
<reference evidence="7" key="1">
    <citation type="journal article" date="2021" name="Open Biol.">
        <title>Shared evolutionary footprints suggest mitochondrial oxidative damage underlies multiple complex I losses in fungi.</title>
        <authorList>
            <person name="Schikora-Tamarit M.A."/>
            <person name="Marcet-Houben M."/>
            <person name="Nosek J."/>
            <person name="Gabaldon T."/>
        </authorList>
    </citation>
    <scope>NUCLEOTIDE SEQUENCE</scope>
    <source>
        <strain evidence="7">CBS6341</strain>
    </source>
</reference>
<evidence type="ECO:0000256" key="2">
    <source>
        <dbReference type="ARBA" id="ARBA00006824"/>
    </source>
</evidence>
<keyword evidence="8" id="KW-1185">Reference proteome</keyword>
<keyword evidence="3 6" id="KW-0812">Transmembrane</keyword>
<comment type="similarity">
    <text evidence="2">Belongs to the peroxisomal membrane protein PXMP2/4 family.</text>
</comment>
<accession>A0A9P8PVT6</accession>
<evidence type="ECO:0000313" key="7">
    <source>
        <dbReference type="EMBL" id="KAH3678309.1"/>
    </source>
</evidence>
<dbReference type="GO" id="GO:0016020">
    <property type="term" value="C:membrane"/>
    <property type="evidence" value="ECO:0007669"/>
    <property type="project" value="UniProtKB-SubCell"/>
</dbReference>
<organism evidence="7 8">
    <name type="scientific">Wickerhamomyces mucosus</name>
    <dbReference type="NCBI Taxonomy" id="1378264"/>
    <lineage>
        <taxon>Eukaryota</taxon>
        <taxon>Fungi</taxon>
        <taxon>Dikarya</taxon>
        <taxon>Ascomycota</taxon>
        <taxon>Saccharomycotina</taxon>
        <taxon>Saccharomycetes</taxon>
        <taxon>Phaffomycetales</taxon>
        <taxon>Wickerhamomycetaceae</taxon>
        <taxon>Wickerhamomyces</taxon>
    </lineage>
</organism>
<protein>
    <recommendedName>
        <fullName evidence="9">Peroxisomal membrane protein PMP22</fullName>
    </recommendedName>
</protein>
<feature type="transmembrane region" description="Helical" evidence="6">
    <location>
        <begin position="62"/>
        <end position="83"/>
    </location>
</feature>
<evidence type="ECO:0000256" key="3">
    <source>
        <dbReference type="ARBA" id="ARBA00022692"/>
    </source>
</evidence>
<name>A0A9P8PVT6_9ASCO</name>
<comment type="subcellular location">
    <subcellularLocation>
        <location evidence="1">Membrane</location>
        <topology evidence="1">Multi-pass membrane protein</topology>
    </subcellularLocation>
</comment>
<keyword evidence="4 6" id="KW-1133">Transmembrane helix</keyword>
<dbReference type="EMBL" id="JAEUBF010000452">
    <property type="protein sequence ID" value="KAH3678309.1"/>
    <property type="molecule type" value="Genomic_DNA"/>
</dbReference>
<evidence type="ECO:0000256" key="1">
    <source>
        <dbReference type="ARBA" id="ARBA00004141"/>
    </source>
</evidence>
<evidence type="ECO:0000256" key="6">
    <source>
        <dbReference type="SAM" id="Phobius"/>
    </source>
</evidence>
<dbReference type="Proteomes" id="UP000769528">
    <property type="component" value="Unassembled WGS sequence"/>
</dbReference>
<keyword evidence="5 6" id="KW-0472">Membrane</keyword>
<gene>
    <name evidence="7" type="ORF">WICMUC_001590</name>
</gene>
<dbReference type="Pfam" id="PF04117">
    <property type="entry name" value="Mpv17_PMP22"/>
    <property type="match status" value="1"/>
</dbReference>
<dbReference type="AlphaFoldDB" id="A0A9P8PVT6"/>
<reference evidence="7" key="2">
    <citation type="submission" date="2021-01" db="EMBL/GenBank/DDBJ databases">
        <authorList>
            <person name="Schikora-Tamarit M.A."/>
        </authorList>
    </citation>
    <scope>NUCLEOTIDE SEQUENCE</scope>
    <source>
        <strain evidence="7">CBS6341</strain>
    </source>
</reference>
<evidence type="ECO:0000256" key="4">
    <source>
        <dbReference type="ARBA" id="ARBA00022989"/>
    </source>
</evidence>
<dbReference type="OrthoDB" id="860at2759"/>
<proteinExistence type="inferred from homology"/>